<gene>
    <name evidence="1" type="ORF">AWW70_01680</name>
</gene>
<evidence type="ECO:0000313" key="1">
    <source>
        <dbReference type="EMBL" id="KWU64318.1"/>
    </source>
</evidence>
<evidence type="ECO:0000313" key="2">
    <source>
        <dbReference type="Proteomes" id="UP000065797"/>
    </source>
</evidence>
<organism evidence="1 2">
    <name type="scientific">Bacillus mycoides</name>
    <dbReference type="NCBI Taxonomy" id="1405"/>
    <lineage>
        <taxon>Bacteria</taxon>
        <taxon>Bacillati</taxon>
        <taxon>Bacillota</taxon>
        <taxon>Bacilli</taxon>
        <taxon>Bacillales</taxon>
        <taxon>Bacillaceae</taxon>
        <taxon>Bacillus</taxon>
        <taxon>Bacillus cereus group</taxon>
    </lineage>
</organism>
<proteinExistence type="predicted"/>
<accession>A0A120EHT3</accession>
<comment type="caution">
    <text evidence="1">The sequence shown here is derived from an EMBL/GenBank/DDBJ whole genome shotgun (WGS) entry which is preliminary data.</text>
</comment>
<dbReference type="Proteomes" id="UP000065797">
    <property type="component" value="Unassembled WGS sequence"/>
</dbReference>
<name>A0A120EHT3_BACMY</name>
<dbReference type="AlphaFoldDB" id="A0A120EHT3"/>
<sequence>MKDFEDIVSVSQKLSEKEIDSKNAASEVGALQSTFGLKFLRQNPTLYDIGTALLENRNFGSIEM</sequence>
<dbReference type="EMBL" id="LRPH01000044">
    <property type="protein sequence ID" value="KWU64318.1"/>
    <property type="molecule type" value="Genomic_DNA"/>
</dbReference>
<protein>
    <submittedName>
        <fullName evidence="1">Uncharacterized protein</fullName>
    </submittedName>
</protein>
<reference evidence="1 2" key="1">
    <citation type="submission" date="2016-01" db="EMBL/GenBank/DDBJ databases">
        <authorList>
            <person name="McClelland M."/>
            <person name="Jain A."/>
            <person name="Saraogi P."/>
            <person name="Mendelson R."/>
            <person name="Westerman R."/>
            <person name="SanMiguel P."/>
            <person name="Csonka L."/>
        </authorList>
    </citation>
    <scope>NUCLEOTIDE SEQUENCE [LARGE SCALE GENOMIC DNA]</scope>
    <source>
        <strain evidence="1 2">PE8-15</strain>
    </source>
</reference>